<feature type="region of interest" description="Disordered" evidence="1">
    <location>
        <begin position="1"/>
        <end position="30"/>
    </location>
</feature>
<organism evidence="2 3">
    <name type="scientific">Micromonospora pallida</name>
    <dbReference type="NCBI Taxonomy" id="145854"/>
    <lineage>
        <taxon>Bacteria</taxon>
        <taxon>Bacillati</taxon>
        <taxon>Actinomycetota</taxon>
        <taxon>Actinomycetes</taxon>
        <taxon>Micromonosporales</taxon>
        <taxon>Micromonosporaceae</taxon>
        <taxon>Micromonospora</taxon>
    </lineage>
</organism>
<feature type="compositionally biased region" description="Basic and acidic residues" evidence="1">
    <location>
        <begin position="1"/>
        <end position="12"/>
    </location>
</feature>
<dbReference type="EMBL" id="FMHW01000002">
    <property type="protein sequence ID" value="SCL34260.1"/>
    <property type="molecule type" value="Genomic_DNA"/>
</dbReference>
<accession>A0A1C6SXP0</accession>
<name>A0A1C6SXP0_9ACTN</name>
<evidence type="ECO:0000313" key="3">
    <source>
        <dbReference type="Proteomes" id="UP000198959"/>
    </source>
</evidence>
<dbReference type="AlphaFoldDB" id="A0A1C6SXP0"/>
<evidence type="ECO:0000313" key="2">
    <source>
        <dbReference type="EMBL" id="SCL34260.1"/>
    </source>
</evidence>
<keyword evidence="3" id="KW-1185">Reference proteome</keyword>
<reference evidence="3" key="1">
    <citation type="submission" date="2016-06" db="EMBL/GenBank/DDBJ databases">
        <authorList>
            <person name="Varghese N."/>
            <person name="Submissions Spin"/>
        </authorList>
    </citation>
    <scope>NUCLEOTIDE SEQUENCE [LARGE SCALE GENOMIC DNA]</scope>
    <source>
        <strain evidence="3">DSM 43817</strain>
    </source>
</reference>
<sequence>MSKCSERSERISRTGVCGAQGVGERSEAAA</sequence>
<dbReference type="Proteomes" id="UP000198959">
    <property type="component" value="Unassembled WGS sequence"/>
</dbReference>
<gene>
    <name evidence="2" type="ORF">GA0074692_3786</name>
</gene>
<protein>
    <submittedName>
        <fullName evidence="2">Uncharacterized protein</fullName>
    </submittedName>
</protein>
<proteinExistence type="predicted"/>
<evidence type="ECO:0000256" key="1">
    <source>
        <dbReference type="SAM" id="MobiDB-lite"/>
    </source>
</evidence>